<dbReference type="Proteomes" id="UP000041254">
    <property type="component" value="Unassembled WGS sequence"/>
</dbReference>
<name>A0A0G4GHT6_VITBC</name>
<proteinExistence type="predicted"/>
<dbReference type="OrthoDB" id="410989at2759"/>
<keyword evidence="2" id="KW-0472">Membrane</keyword>
<dbReference type="InParanoid" id="A0A0G4GHT6"/>
<dbReference type="EMBL" id="CDMY01000669">
    <property type="protein sequence ID" value="CEM29299.1"/>
    <property type="molecule type" value="Genomic_DNA"/>
</dbReference>
<feature type="transmembrane region" description="Helical" evidence="2">
    <location>
        <begin position="118"/>
        <end position="139"/>
    </location>
</feature>
<dbReference type="PANTHER" id="PTHR11319">
    <property type="entry name" value="G PROTEIN-COUPLED RECEPTOR-RELATED"/>
    <property type="match status" value="1"/>
</dbReference>
<feature type="compositionally biased region" description="Polar residues" evidence="1">
    <location>
        <begin position="556"/>
        <end position="570"/>
    </location>
</feature>
<evidence type="ECO:0000313" key="5">
    <source>
        <dbReference type="Proteomes" id="UP000041254"/>
    </source>
</evidence>
<keyword evidence="5" id="KW-1185">Reference proteome</keyword>
<feature type="region of interest" description="Disordered" evidence="1">
    <location>
        <begin position="548"/>
        <end position="573"/>
    </location>
</feature>
<protein>
    <recommendedName>
        <fullName evidence="6">TRP C-terminal domain-containing protein</fullName>
    </recommendedName>
</protein>
<feature type="transmembrane region" description="Helical" evidence="2">
    <location>
        <begin position="184"/>
        <end position="203"/>
    </location>
</feature>
<organism evidence="4 5">
    <name type="scientific">Vitrella brassicaformis (strain CCMP3155)</name>
    <dbReference type="NCBI Taxonomy" id="1169540"/>
    <lineage>
        <taxon>Eukaryota</taxon>
        <taxon>Sar</taxon>
        <taxon>Alveolata</taxon>
        <taxon>Colpodellida</taxon>
        <taxon>Vitrellaceae</taxon>
        <taxon>Vitrella</taxon>
    </lineage>
</organism>
<keyword evidence="3" id="KW-0732">Signal</keyword>
<evidence type="ECO:0000256" key="2">
    <source>
        <dbReference type="SAM" id="Phobius"/>
    </source>
</evidence>
<dbReference type="AlphaFoldDB" id="A0A0G4GHT6"/>
<feature type="transmembrane region" description="Helical" evidence="2">
    <location>
        <begin position="255"/>
        <end position="273"/>
    </location>
</feature>
<feature type="transmembrane region" description="Helical" evidence="2">
    <location>
        <begin position="151"/>
        <end position="172"/>
    </location>
</feature>
<dbReference type="PhylomeDB" id="A0A0G4GHT6"/>
<evidence type="ECO:0000256" key="1">
    <source>
        <dbReference type="SAM" id="MobiDB-lite"/>
    </source>
</evidence>
<reference evidence="4 5" key="1">
    <citation type="submission" date="2014-11" db="EMBL/GenBank/DDBJ databases">
        <authorList>
            <person name="Zhu J."/>
            <person name="Qi W."/>
            <person name="Song R."/>
        </authorList>
    </citation>
    <scope>NUCLEOTIDE SEQUENCE [LARGE SCALE GENOMIC DNA]</scope>
</reference>
<dbReference type="VEuPathDB" id="CryptoDB:Vbra_1813"/>
<evidence type="ECO:0008006" key="6">
    <source>
        <dbReference type="Google" id="ProtNLM"/>
    </source>
</evidence>
<evidence type="ECO:0000256" key="3">
    <source>
        <dbReference type="SAM" id="SignalP"/>
    </source>
</evidence>
<feature type="transmembrane region" description="Helical" evidence="2">
    <location>
        <begin position="72"/>
        <end position="97"/>
    </location>
</feature>
<feature type="signal peptide" evidence="3">
    <location>
        <begin position="1"/>
        <end position="16"/>
    </location>
</feature>
<gene>
    <name evidence="4" type="ORF">Vbra_1813</name>
</gene>
<feature type="chain" id="PRO_5005190027" description="TRP C-terminal domain-containing protein" evidence="3">
    <location>
        <begin position="17"/>
        <end position="626"/>
    </location>
</feature>
<feature type="transmembrane region" description="Helical" evidence="2">
    <location>
        <begin position="209"/>
        <end position="235"/>
    </location>
</feature>
<keyword evidence="2" id="KW-0812">Transmembrane</keyword>
<dbReference type="PANTHER" id="PTHR11319:SF35">
    <property type="entry name" value="OUTER MEMBRANE PROTEIN PMPC-RELATED"/>
    <property type="match status" value="1"/>
</dbReference>
<evidence type="ECO:0000313" key="4">
    <source>
        <dbReference type="EMBL" id="CEM29299.1"/>
    </source>
</evidence>
<sequence>MMVVIILFVYPTVTRSMLALLRCRPYPYVDPVIPVPPGESITLLPTDPTDDMRPRMDVDSEVICWSAEHAPFMWIAVAGLLVWTFGAVMCGVVYLWWHRDGLQEHQTRRRVGFLYVGYRKPFFYWDAVLAMRRVLVLLIAQQATAQPRLQLLSWMAVASVCLVLQLIVWPFDRANMDILNRTELRGLLVWLMSLFVIHFLVMLADGGSFILTIALVLVVITANLAHYVTVVAEVYRFWLLQMSYRYTAVFDRSKAIARVMYGGMMGPLMLWLIRREEDRRRVSPKVFYDWSNAALFVDGPPVPTLGRPLRPARRAITAMQLTSAAVQDVMETLKLTHVPSDFHEFLWSHAFLVQSLRQKLVEMRSRRRDEAVVHLPRPDDESTMGLRHMQTVDLSYAFLNQCSNKVSARPLDSKTSGDGSCGQLGDSRVEGGLADMGEAAVVSPGITQEAAVVSPGITLYDLQANLCFVVDELIAREHHHQAALRRADGSDLERADGELHHRHSGGWRGLYEAFRNAKRTLIAAGSRPEAIPEVLASLAPTMIETSGEGKDVHISGASSPVSARSQQSDHPTALRPHCHVVPLDWNRLSSDGSDSAALTTVSISAEASAVNDAVASMAAANIDDED</sequence>
<keyword evidence="2" id="KW-1133">Transmembrane helix</keyword>
<accession>A0A0G4GHT6</accession>